<evidence type="ECO:0000313" key="1">
    <source>
        <dbReference type="EMBL" id="CAK5053729.1"/>
    </source>
</evidence>
<name>A0ACB0YMP5_MELEN</name>
<protein>
    <submittedName>
        <fullName evidence="1">Uncharacterized protein</fullName>
    </submittedName>
</protein>
<comment type="caution">
    <text evidence="1">The sequence shown here is derived from an EMBL/GenBank/DDBJ whole genome shotgun (WGS) entry which is preliminary data.</text>
</comment>
<dbReference type="Proteomes" id="UP001497535">
    <property type="component" value="Unassembled WGS sequence"/>
</dbReference>
<proteinExistence type="predicted"/>
<dbReference type="EMBL" id="CAVMJV010000015">
    <property type="protein sequence ID" value="CAK5053729.1"/>
    <property type="molecule type" value="Genomic_DNA"/>
</dbReference>
<evidence type="ECO:0000313" key="2">
    <source>
        <dbReference type="Proteomes" id="UP001497535"/>
    </source>
</evidence>
<keyword evidence="2" id="KW-1185">Reference proteome</keyword>
<reference evidence="1" key="1">
    <citation type="submission" date="2023-11" db="EMBL/GenBank/DDBJ databases">
        <authorList>
            <person name="Poullet M."/>
        </authorList>
    </citation>
    <scope>NUCLEOTIDE SEQUENCE</scope>
    <source>
        <strain evidence="1">E1834</strain>
    </source>
</reference>
<organism evidence="1 2">
    <name type="scientific">Meloidogyne enterolobii</name>
    <name type="common">Root-knot nematode worm</name>
    <name type="synonym">Meloidogyne mayaguensis</name>
    <dbReference type="NCBI Taxonomy" id="390850"/>
    <lineage>
        <taxon>Eukaryota</taxon>
        <taxon>Metazoa</taxon>
        <taxon>Ecdysozoa</taxon>
        <taxon>Nematoda</taxon>
        <taxon>Chromadorea</taxon>
        <taxon>Rhabditida</taxon>
        <taxon>Tylenchina</taxon>
        <taxon>Tylenchomorpha</taxon>
        <taxon>Tylenchoidea</taxon>
        <taxon>Meloidogynidae</taxon>
        <taxon>Meloidogyninae</taxon>
        <taxon>Meloidogyne</taxon>
    </lineage>
</organism>
<sequence length="60" mass="6916">MLQSFGQLENVDLSYNELIELNSAAFWGSIRLTKILLGNNNLRKISKNTFKDQVNILFKN</sequence>
<accession>A0ACB0YMP5</accession>
<gene>
    <name evidence="1" type="ORF">MENTE1834_LOCUS14204</name>
</gene>